<sequence length="211" mass="21769">MSRGCGKSSGYRPALAQRQPRDAIAAGTGGVGVSMLRVIPFLAGAFAALFPVTAGAQEVFAGVLSHGVDTPLTKATGEGGTDLQLGVRGKPLLNAGVATLRPYAFVSANARGDTSFAAAGVALTVGLPGWFVRPGIGLAVHDGPSYRVGADGFRTDLGSRVVFEPELGVGVPILPRVTAELQWTHLSHAQLFSRQNPGLDMIGTRVSIRLP</sequence>
<gene>
    <name evidence="1" type="ORF">COA17_01615</name>
</gene>
<protein>
    <recommendedName>
        <fullName evidence="3">Acyloxyacyl hydrolase</fullName>
    </recommendedName>
</protein>
<reference evidence="1 2" key="1">
    <citation type="submission" date="2017-09" db="EMBL/GenBank/DDBJ databases">
        <title>Sphingomonas ginsenosidimutans KACC 14949, whole genome shotgun sequence.</title>
        <authorList>
            <person name="Feng G."/>
            <person name="Zhu H."/>
        </authorList>
    </citation>
    <scope>NUCLEOTIDE SEQUENCE [LARGE SCALE GENOMIC DNA]</scope>
    <source>
        <strain evidence="1 2">KACC 14949</strain>
    </source>
</reference>
<organism evidence="1 2">
    <name type="scientific">Sphingomonas ginsenosidimutans</name>
    <dbReference type="NCBI Taxonomy" id="862134"/>
    <lineage>
        <taxon>Bacteria</taxon>
        <taxon>Pseudomonadati</taxon>
        <taxon>Pseudomonadota</taxon>
        <taxon>Alphaproteobacteria</taxon>
        <taxon>Sphingomonadales</taxon>
        <taxon>Sphingomonadaceae</taxon>
        <taxon>Sphingomonas</taxon>
    </lineage>
</organism>
<dbReference type="EMBL" id="NWVD01000001">
    <property type="protein sequence ID" value="PCG10185.1"/>
    <property type="molecule type" value="Genomic_DNA"/>
</dbReference>
<dbReference type="InterPro" id="IPR018550">
    <property type="entry name" value="Lipid-A_deacylase-rel"/>
</dbReference>
<dbReference type="Gene3D" id="2.40.160.20">
    <property type="match status" value="1"/>
</dbReference>
<proteinExistence type="predicted"/>
<name>A0A2A4I2M4_9SPHN</name>
<dbReference type="AlphaFoldDB" id="A0A2A4I2M4"/>
<comment type="caution">
    <text evidence="1">The sequence shown here is derived from an EMBL/GenBank/DDBJ whole genome shotgun (WGS) entry which is preliminary data.</text>
</comment>
<dbReference type="Pfam" id="PF09411">
    <property type="entry name" value="PagL"/>
    <property type="match status" value="1"/>
</dbReference>
<dbReference type="Proteomes" id="UP000218784">
    <property type="component" value="Unassembled WGS sequence"/>
</dbReference>
<evidence type="ECO:0000313" key="1">
    <source>
        <dbReference type="EMBL" id="PCG10185.1"/>
    </source>
</evidence>
<keyword evidence="2" id="KW-1185">Reference proteome</keyword>
<evidence type="ECO:0008006" key="3">
    <source>
        <dbReference type="Google" id="ProtNLM"/>
    </source>
</evidence>
<accession>A0A2A4I2M4</accession>
<evidence type="ECO:0000313" key="2">
    <source>
        <dbReference type="Proteomes" id="UP000218784"/>
    </source>
</evidence>